<evidence type="ECO:0000313" key="2">
    <source>
        <dbReference type="EMBL" id="GAA0560113.1"/>
    </source>
</evidence>
<gene>
    <name evidence="2" type="ORF">GCM10009098_30200</name>
</gene>
<dbReference type="Pfam" id="PF07589">
    <property type="entry name" value="PEP-CTERM"/>
    <property type="match status" value="1"/>
</dbReference>
<dbReference type="NCBIfam" id="NF041927">
    <property type="entry name" value="Xrt_dep_XDP1"/>
    <property type="match status" value="1"/>
</dbReference>
<name>A0ABP3P8C4_9GAMM</name>
<dbReference type="NCBIfam" id="TIGR02595">
    <property type="entry name" value="PEP_CTERM"/>
    <property type="match status" value="1"/>
</dbReference>
<dbReference type="Proteomes" id="UP001501169">
    <property type="component" value="Unassembled WGS sequence"/>
</dbReference>
<protein>
    <recommendedName>
        <fullName evidence="1">Ice-binding protein C-terminal domain-containing protein</fullName>
    </recommendedName>
</protein>
<proteinExistence type="predicted"/>
<organism evidence="2 3">
    <name type="scientific">Rheinheimera aquimaris</name>
    <dbReference type="NCBI Taxonomy" id="412437"/>
    <lineage>
        <taxon>Bacteria</taxon>
        <taxon>Pseudomonadati</taxon>
        <taxon>Pseudomonadota</taxon>
        <taxon>Gammaproteobacteria</taxon>
        <taxon>Chromatiales</taxon>
        <taxon>Chromatiaceae</taxon>
        <taxon>Rheinheimera</taxon>
    </lineage>
</organism>
<keyword evidence="3" id="KW-1185">Reference proteome</keyword>
<feature type="domain" description="Ice-binding protein C-terminal" evidence="1">
    <location>
        <begin position="149"/>
        <end position="171"/>
    </location>
</feature>
<reference evidence="3" key="1">
    <citation type="journal article" date="2019" name="Int. J. Syst. Evol. Microbiol.">
        <title>The Global Catalogue of Microorganisms (GCM) 10K type strain sequencing project: providing services to taxonomists for standard genome sequencing and annotation.</title>
        <authorList>
            <consortium name="The Broad Institute Genomics Platform"/>
            <consortium name="The Broad Institute Genome Sequencing Center for Infectious Disease"/>
            <person name="Wu L."/>
            <person name="Ma J."/>
        </authorList>
    </citation>
    <scope>NUCLEOTIDE SEQUENCE [LARGE SCALE GENOMIC DNA]</scope>
    <source>
        <strain evidence="3">JCM 14331</strain>
    </source>
</reference>
<accession>A0ABP3P8C4</accession>
<dbReference type="EMBL" id="BAAAEO010000004">
    <property type="protein sequence ID" value="GAA0560113.1"/>
    <property type="molecule type" value="Genomic_DNA"/>
</dbReference>
<dbReference type="InterPro" id="IPR013424">
    <property type="entry name" value="Ice-binding_C"/>
</dbReference>
<dbReference type="InterPro" id="IPR049672">
    <property type="entry name" value="Xrt_dep_XDP1"/>
</dbReference>
<evidence type="ECO:0000313" key="3">
    <source>
        <dbReference type="Proteomes" id="UP001501169"/>
    </source>
</evidence>
<evidence type="ECO:0000259" key="1">
    <source>
        <dbReference type="Pfam" id="PF07589"/>
    </source>
</evidence>
<sequence>MQLWNRNDSGSPSHAVDNTSGFDFILLEFLQPVELLSLTNSWTSGYSWVSVGAFAANPFAGGSVNWQQVANSAIQTASYKDTGINTPYVFANNSSIEGTGITSTFANYWLIGAYNPVFNGGNYGLGDNIKFASITTKTFVPDNTDTPVQVPEPGTIALFSLGLIGLLYRRRA</sequence>
<comment type="caution">
    <text evidence="2">The sequence shown here is derived from an EMBL/GenBank/DDBJ whole genome shotgun (WGS) entry which is preliminary data.</text>
</comment>